<evidence type="ECO:0000313" key="3">
    <source>
        <dbReference type="Proteomes" id="UP000664859"/>
    </source>
</evidence>
<name>A0A836CBC4_9STRA</name>
<keyword evidence="3" id="KW-1185">Reference proteome</keyword>
<reference evidence="2" key="1">
    <citation type="submission" date="2021-02" db="EMBL/GenBank/DDBJ databases">
        <title>First Annotated Genome of the Yellow-green Alga Tribonema minus.</title>
        <authorList>
            <person name="Mahan K.M."/>
        </authorList>
    </citation>
    <scope>NUCLEOTIDE SEQUENCE</scope>
    <source>
        <strain evidence="2">UTEX B ZZ1240</strain>
    </source>
</reference>
<dbReference type="EMBL" id="JAFCMP010000512">
    <property type="protein sequence ID" value="KAG5178823.1"/>
    <property type="molecule type" value="Genomic_DNA"/>
</dbReference>
<sequence>MGWEEEMEWRELASAVLRQLNITPRQCSTFASEPDPTHYDVPEREEVQLHSKAVSGRWSSLQDALPGRILTLRRKADELVKPYYLKAAALQGLGRHREAWRLFTFLARARPDSRIELPCGSTLSADHHASKAVTTLSRESLLAICEAPTETPDLPRGWVARESRLRPGVWFFELVATGQRQWDSPPPGSPSCVSPQCVAAPSLCAPITAPAMGEIAAVGSPALLSPPSSPQGAATGSLEADAAARQLHLLLQQQALQQQQQAGVLSSPPQSPPSTGAGASAESAAAARLQLLLQHCQQQLQQEQQQQCPAERVVAQCGAAMAAVLQPAMTAPKC</sequence>
<dbReference type="AlphaFoldDB" id="A0A836CBC4"/>
<evidence type="ECO:0008006" key="4">
    <source>
        <dbReference type="Google" id="ProtNLM"/>
    </source>
</evidence>
<proteinExistence type="predicted"/>
<gene>
    <name evidence="2" type="ORF">JKP88DRAFT_350199</name>
</gene>
<evidence type="ECO:0000256" key="1">
    <source>
        <dbReference type="SAM" id="MobiDB-lite"/>
    </source>
</evidence>
<accession>A0A836CBC4</accession>
<dbReference type="Proteomes" id="UP000664859">
    <property type="component" value="Unassembled WGS sequence"/>
</dbReference>
<feature type="region of interest" description="Disordered" evidence="1">
    <location>
        <begin position="260"/>
        <end position="281"/>
    </location>
</feature>
<evidence type="ECO:0000313" key="2">
    <source>
        <dbReference type="EMBL" id="KAG5178823.1"/>
    </source>
</evidence>
<organism evidence="2 3">
    <name type="scientific">Tribonema minus</name>
    <dbReference type="NCBI Taxonomy" id="303371"/>
    <lineage>
        <taxon>Eukaryota</taxon>
        <taxon>Sar</taxon>
        <taxon>Stramenopiles</taxon>
        <taxon>Ochrophyta</taxon>
        <taxon>PX clade</taxon>
        <taxon>Xanthophyceae</taxon>
        <taxon>Tribonematales</taxon>
        <taxon>Tribonemataceae</taxon>
        <taxon>Tribonema</taxon>
    </lineage>
</organism>
<protein>
    <recommendedName>
        <fullName evidence="4">WW domain-containing protein</fullName>
    </recommendedName>
</protein>
<comment type="caution">
    <text evidence="2">The sequence shown here is derived from an EMBL/GenBank/DDBJ whole genome shotgun (WGS) entry which is preliminary data.</text>
</comment>